<organism evidence="3 4">
    <name type="scientific">Ereboglobus luteus</name>
    <dbReference type="NCBI Taxonomy" id="1796921"/>
    <lineage>
        <taxon>Bacteria</taxon>
        <taxon>Pseudomonadati</taxon>
        <taxon>Verrucomicrobiota</taxon>
        <taxon>Opitutia</taxon>
        <taxon>Opitutales</taxon>
        <taxon>Opitutaceae</taxon>
        <taxon>Ereboglobus</taxon>
    </lineage>
</organism>
<dbReference type="EMBL" id="CP023004">
    <property type="protein sequence ID" value="AWI10269.1"/>
    <property type="molecule type" value="Genomic_DNA"/>
</dbReference>
<dbReference type="SUPFAM" id="SSF52540">
    <property type="entry name" value="P-loop containing nucleoside triphosphate hydrolases"/>
    <property type="match status" value="1"/>
</dbReference>
<dbReference type="Pfam" id="PF13635">
    <property type="entry name" value="DUF4143"/>
    <property type="match status" value="1"/>
</dbReference>
<dbReference type="KEGG" id="elut:CKA38_14310"/>
<dbReference type="PANTHER" id="PTHR33295">
    <property type="entry name" value="ATPASE"/>
    <property type="match status" value="1"/>
</dbReference>
<evidence type="ECO:0008006" key="5">
    <source>
        <dbReference type="Google" id="ProtNLM"/>
    </source>
</evidence>
<reference evidence="3 4" key="1">
    <citation type="journal article" date="2018" name="Syst. Appl. Microbiol.">
        <title>Ereboglobus luteus gen. nov. sp. nov. from cockroach guts, and new insights into the oxygen relationship of the genera Opitutus and Didymococcus (Verrucomicrobia: Opitutaceae).</title>
        <authorList>
            <person name="Tegtmeier D."/>
            <person name="Belitz A."/>
            <person name="Radek R."/>
            <person name="Heimerl T."/>
            <person name="Brune A."/>
        </authorList>
    </citation>
    <scope>NUCLEOTIDE SEQUENCE [LARGE SCALE GENOMIC DNA]</scope>
    <source>
        <strain evidence="3 4">Ho45</strain>
    </source>
</reference>
<evidence type="ECO:0000259" key="2">
    <source>
        <dbReference type="Pfam" id="PF13635"/>
    </source>
</evidence>
<proteinExistence type="predicted"/>
<dbReference type="OrthoDB" id="9801684at2"/>
<sequence>MEDQLSAVVREKLADAVEMEFPPGMRREQVLPGVPGKAHAITGMRRAGKTFYLFQCLQDALARGADRERLVYFNFEDERLEGMTAARLSQIVEAYYQRFPEFRRKAEVLFCFDEIQIVPGWERFVRRLMDSEKVRVCLSGSSAKMLSREVATSMRGRAMETVITPFSFREFATARGVAVPAQDAVPAARARSLLQKTLDDYLRIGGFPEALHVSSEQDRVNLLQGYVDSVLFRDVAERHAVGNLVALRAFVRQLLRNPAKEFSVSKIAADFASRGIAVSKETLLAFLDYFEDAFLVAPISIFSRSERRRQVNPRKLYLADHSLAAAFSPSAGIDRGRLLENVVACELARKTRDLAYVRTSGGLEVDFIATAFDGSRHLIQVASDVSSRQTWAREVKALLEAKEETRDATTWLLCEVMPPADFEMPEKVNVMPLCQWLCGRDLK</sequence>
<gene>
    <name evidence="3" type="ORF">CKA38_14310</name>
</gene>
<dbReference type="PANTHER" id="PTHR33295:SF8">
    <property type="entry name" value="AAA+ ATPASE DOMAIN-CONTAINING PROTEIN"/>
    <property type="match status" value="1"/>
</dbReference>
<name>A0A2U8E5Q0_9BACT</name>
<feature type="domain" description="AAA" evidence="1">
    <location>
        <begin position="37"/>
        <end position="171"/>
    </location>
</feature>
<dbReference type="InterPro" id="IPR027417">
    <property type="entry name" value="P-loop_NTPase"/>
</dbReference>
<protein>
    <recommendedName>
        <fullName evidence="5">ATPase</fullName>
    </recommendedName>
</protein>
<accession>A0A2U8E5Q0</accession>
<feature type="domain" description="DUF4143" evidence="2">
    <location>
        <begin position="233"/>
        <end position="383"/>
    </location>
</feature>
<dbReference type="Pfam" id="PF13173">
    <property type="entry name" value="AAA_14"/>
    <property type="match status" value="1"/>
</dbReference>
<evidence type="ECO:0000313" key="4">
    <source>
        <dbReference type="Proteomes" id="UP000244896"/>
    </source>
</evidence>
<dbReference type="Proteomes" id="UP000244896">
    <property type="component" value="Chromosome"/>
</dbReference>
<dbReference type="RefSeq" id="WP_108826173.1">
    <property type="nucleotide sequence ID" value="NZ_CP023004.1"/>
</dbReference>
<evidence type="ECO:0000313" key="3">
    <source>
        <dbReference type="EMBL" id="AWI10269.1"/>
    </source>
</evidence>
<dbReference type="InterPro" id="IPR025420">
    <property type="entry name" value="DUF4143"/>
</dbReference>
<dbReference type="AlphaFoldDB" id="A0A2U8E5Q0"/>
<evidence type="ECO:0000259" key="1">
    <source>
        <dbReference type="Pfam" id="PF13173"/>
    </source>
</evidence>
<keyword evidence="4" id="KW-1185">Reference proteome</keyword>
<dbReference type="InterPro" id="IPR041682">
    <property type="entry name" value="AAA_14"/>
</dbReference>